<evidence type="ECO:0000313" key="1">
    <source>
        <dbReference type="EMBL" id="KAE9336065.1"/>
    </source>
</evidence>
<dbReference type="EMBL" id="QXFY01000768">
    <property type="protein sequence ID" value="KAE9336065.1"/>
    <property type="molecule type" value="Genomic_DNA"/>
</dbReference>
<sequence>MGLDKNVSFLELQPKGSYRDPPEHCIFPVRDAASTTLNVEVCELDTVLMNPTDLVYTYILMAPVAKLVNEMDMSTLYR</sequence>
<proteinExistence type="predicted"/>
<protein>
    <submittedName>
        <fullName evidence="1">Uncharacterized protein</fullName>
    </submittedName>
</protein>
<dbReference type="AlphaFoldDB" id="A0A6G0RM29"/>
<organism evidence="1 2">
    <name type="scientific">Phytophthora fragariae</name>
    <dbReference type="NCBI Taxonomy" id="53985"/>
    <lineage>
        <taxon>Eukaryota</taxon>
        <taxon>Sar</taxon>
        <taxon>Stramenopiles</taxon>
        <taxon>Oomycota</taxon>
        <taxon>Peronosporomycetes</taxon>
        <taxon>Peronosporales</taxon>
        <taxon>Peronosporaceae</taxon>
        <taxon>Phytophthora</taxon>
    </lineage>
</organism>
<name>A0A6G0RM29_9STRA</name>
<accession>A0A6G0RM29</accession>
<comment type="caution">
    <text evidence="1">The sequence shown here is derived from an EMBL/GenBank/DDBJ whole genome shotgun (WGS) entry which is preliminary data.</text>
</comment>
<reference evidence="1 2" key="1">
    <citation type="submission" date="2018-09" db="EMBL/GenBank/DDBJ databases">
        <title>Genomic investigation of the strawberry pathogen Phytophthora fragariae indicates pathogenicity is determined by transcriptional variation in three key races.</title>
        <authorList>
            <person name="Adams T.M."/>
            <person name="Armitage A.D."/>
            <person name="Sobczyk M.K."/>
            <person name="Bates H.J."/>
            <person name="Dunwell J.M."/>
            <person name="Nellist C.F."/>
            <person name="Harrison R.J."/>
        </authorList>
    </citation>
    <scope>NUCLEOTIDE SEQUENCE [LARGE SCALE GENOMIC DNA]</scope>
    <source>
        <strain evidence="1 2">NOV-77</strain>
    </source>
</reference>
<gene>
    <name evidence="1" type="ORF">PF008_g13194</name>
</gene>
<dbReference type="Proteomes" id="UP000486351">
    <property type="component" value="Unassembled WGS sequence"/>
</dbReference>
<evidence type="ECO:0000313" key="2">
    <source>
        <dbReference type="Proteomes" id="UP000486351"/>
    </source>
</evidence>